<name>H3SA94_9BACL</name>
<dbReference type="PROSITE" id="PS50885">
    <property type="entry name" value="HAMP"/>
    <property type="match status" value="1"/>
</dbReference>
<dbReference type="GO" id="GO:0006935">
    <property type="term" value="P:chemotaxis"/>
    <property type="evidence" value="ECO:0007669"/>
    <property type="project" value="InterPro"/>
</dbReference>
<dbReference type="InterPro" id="IPR004089">
    <property type="entry name" value="MCPsignal_dom"/>
</dbReference>
<dbReference type="PATRIC" id="fig|1131935.3.peg.429"/>
<feature type="domain" description="HAMP" evidence="10">
    <location>
        <begin position="218"/>
        <end position="270"/>
    </location>
</feature>
<protein>
    <submittedName>
        <fullName evidence="11">Methyl-accepting chemotaxis sensory transducer</fullName>
    </submittedName>
</protein>
<organism evidence="11 12">
    <name type="scientific">Paenibacillus dendritiformis C454</name>
    <dbReference type="NCBI Taxonomy" id="1131935"/>
    <lineage>
        <taxon>Bacteria</taxon>
        <taxon>Bacillati</taxon>
        <taxon>Bacillota</taxon>
        <taxon>Bacilli</taxon>
        <taxon>Bacillales</taxon>
        <taxon>Paenibacillaceae</taxon>
        <taxon>Paenibacillus</taxon>
    </lineage>
</organism>
<dbReference type="SMART" id="SM00283">
    <property type="entry name" value="MA"/>
    <property type="match status" value="1"/>
</dbReference>
<comment type="similarity">
    <text evidence="5">Belongs to the methyl-accepting chemotaxis (MCP) protein family.</text>
</comment>
<keyword evidence="2" id="KW-1003">Cell membrane</keyword>
<evidence type="ECO:0000256" key="8">
    <source>
        <dbReference type="SAM" id="Phobius"/>
    </source>
</evidence>
<dbReference type="GO" id="GO:0004888">
    <property type="term" value="F:transmembrane signaling receptor activity"/>
    <property type="evidence" value="ECO:0007669"/>
    <property type="project" value="InterPro"/>
</dbReference>
<dbReference type="GO" id="GO:0007165">
    <property type="term" value="P:signal transduction"/>
    <property type="evidence" value="ECO:0007669"/>
    <property type="project" value="UniProtKB-KW"/>
</dbReference>
<evidence type="ECO:0000256" key="4">
    <source>
        <dbReference type="ARBA" id="ARBA00023224"/>
    </source>
</evidence>
<evidence type="ECO:0000256" key="7">
    <source>
        <dbReference type="SAM" id="Coils"/>
    </source>
</evidence>
<keyword evidence="8" id="KW-1133">Transmembrane helix</keyword>
<evidence type="ECO:0000313" key="11">
    <source>
        <dbReference type="EMBL" id="EHQ64118.1"/>
    </source>
</evidence>
<dbReference type="PANTHER" id="PTHR32089:SF112">
    <property type="entry name" value="LYSOZYME-LIKE PROTEIN-RELATED"/>
    <property type="match status" value="1"/>
</dbReference>
<keyword evidence="12" id="KW-1185">Reference proteome</keyword>
<dbReference type="PRINTS" id="PR00260">
    <property type="entry name" value="CHEMTRNSDUCR"/>
</dbReference>
<dbReference type="SUPFAM" id="SSF58104">
    <property type="entry name" value="Methyl-accepting chemotaxis protein (MCP) signaling domain"/>
    <property type="match status" value="1"/>
</dbReference>
<dbReference type="Gene3D" id="6.10.340.10">
    <property type="match status" value="1"/>
</dbReference>
<dbReference type="RefSeq" id="WP_006674935.1">
    <property type="nucleotide sequence ID" value="NZ_AHKH01000003.1"/>
</dbReference>
<evidence type="ECO:0000259" key="9">
    <source>
        <dbReference type="PROSITE" id="PS50111"/>
    </source>
</evidence>
<feature type="domain" description="Methyl-accepting transducer" evidence="9">
    <location>
        <begin position="289"/>
        <end position="525"/>
    </location>
</feature>
<evidence type="ECO:0000256" key="2">
    <source>
        <dbReference type="ARBA" id="ARBA00022475"/>
    </source>
</evidence>
<dbReference type="Pfam" id="PF12729">
    <property type="entry name" value="4HB_MCP_1"/>
    <property type="match status" value="1"/>
</dbReference>
<dbReference type="InterPro" id="IPR003660">
    <property type="entry name" value="HAMP_dom"/>
</dbReference>
<dbReference type="SMART" id="SM00304">
    <property type="entry name" value="HAMP"/>
    <property type="match status" value="2"/>
</dbReference>
<dbReference type="Gene3D" id="1.10.287.950">
    <property type="entry name" value="Methyl-accepting chemotaxis protein"/>
    <property type="match status" value="1"/>
</dbReference>
<dbReference type="OrthoDB" id="358716at2"/>
<keyword evidence="4 6" id="KW-0807">Transducer</keyword>
<evidence type="ECO:0000256" key="1">
    <source>
        <dbReference type="ARBA" id="ARBA00004236"/>
    </source>
</evidence>
<dbReference type="PANTHER" id="PTHR32089">
    <property type="entry name" value="METHYL-ACCEPTING CHEMOTAXIS PROTEIN MCPB"/>
    <property type="match status" value="1"/>
</dbReference>
<dbReference type="CDD" id="cd06225">
    <property type="entry name" value="HAMP"/>
    <property type="match status" value="1"/>
</dbReference>
<feature type="transmembrane region" description="Helical" evidence="8">
    <location>
        <begin position="18"/>
        <end position="37"/>
    </location>
</feature>
<dbReference type="AlphaFoldDB" id="H3SA94"/>
<reference evidence="11 12" key="1">
    <citation type="journal article" date="2012" name="J. Bacteriol.">
        <title>Genome Sequence of the Pattern-Forming Social Bacterium Paenibacillus dendritiformis C454 Chiral Morphotype.</title>
        <authorList>
            <person name="Sirota-Madi A."/>
            <person name="Olender T."/>
            <person name="Helman Y."/>
            <person name="Brainis I."/>
            <person name="Finkelshtein A."/>
            <person name="Roth D."/>
            <person name="Hagai E."/>
            <person name="Leshkowitz D."/>
            <person name="Brodsky L."/>
            <person name="Galatenko V."/>
            <person name="Nikolaev V."/>
            <person name="Gutnick D.L."/>
            <person name="Lancet D."/>
            <person name="Ben-Jacob E."/>
        </authorList>
    </citation>
    <scope>NUCLEOTIDE SEQUENCE [LARGE SCALE GENOMIC DNA]</scope>
    <source>
        <strain evidence="11 12">C454</strain>
    </source>
</reference>
<keyword evidence="3 8" id="KW-0472">Membrane</keyword>
<evidence type="ECO:0000313" key="12">
    <source>
        <dbReference type="Proteomes" id="UP000003900"/>
    </source>
</evidence>
<comment type="caution">
    <text evidence="11">The sequence shown here is derived from an EMBL/GenBank/DDBJ whole genome shotgun (WGS) entry which is preliminary data.</text>
</comment>
<gene>
    <name evidence="11" type="ORF">PDENDC454_02135</name>
</gene>
<feature type="transmembrane region" description="Helical" evidence="8">
    <location>
        <begin position="199"/>
        <end position="221"/>
    </location>
</feature>
<dbReference type="Proteomes" id="UP000003900">
    <property type="component" value="Unassembled WGS sequence"/>
</dbReference>
<evidence type="ECO:0000256" key="3">
    <source>
        <dbReference type="ARBA" id="ARBA00023136"/>
    </source>
</evidence>
<comment type="subcellular location">
    <subcellularLocation>
        <location evidence="1">Cell membrane</location>
    </subcellularLocation>
</comment>
<evidence type="ECO:0000259" key="10">
    <source>
        <dbReference type="PROSITE" id="PS50885"/>
    </source>
</evidence>
<dbReference type="Pfam" id="PF00672">
    <property type="entry name" value="HAMP"/>
    <property type="match status" value="1"/>
</dbReference>
<feature type="coiled-coil region" evidence="7">
    <location>
        <begin position="158"/>
        <end position="185"/>
    </location>
</feature>
<evidence type="ECO:0000256" key="6">
    <source>
        <dbReference type="PROSITE-ProRule" id="PRU00284"/>
    </source>
</evidence>
<keyword evidence="8" id="KW-0812">Transmembrane</keyword>
<dbReference type="PROSITE" id="PS50111">
    <property type="entry name" value="CHEMOTAXIS_TRANSDUC_2"/>
    <property type="match status" value="1"/>
</dbReference>
<dbReference type="STRING" id="1131935.PDENDC454_02135"/>
<dbReference type="InterPro" id="IPR047347">
    <property type="entry name" value="YvaQ-like_sensor"/>
</dbReference>
<dbReference type="CDD" id="cd19411">
    <property type="entry name" value="MCP2201-like_sensor"/>
    <property type="match status" value="1"/>
</dbReference>
<proteinExistence type="inferred from homology"/>
<dbReference type="InterPro" id="IPR004090">
    <property type="entry name" value="Chemotax_Me-accpt_rcpt"/>
</dbReference>
<accession>H3SA94</accession>
<dbReference type="GO" id="GO:0005886">
    <property type="term" value="C:plasma membrane"/>
    <property type="evidence" value="ECO:0007669"/>
    <property type="project" value="UniProtKB-SubCell"/>
</dbReference>
<dbReference type="EMBL" id="AHKH01000003">
    <property type="protein sequence ID" value="EHQ64118.1"/>
    <property type="molecule type" value="Genomic_DNA"/>
</dbReference>
<sequence>MNTKFQFRFRHVKTAIKIYILVGIGLLLLGISTLMSYSSIREINQSTEVIFNHNLTSIIWLKQIQVNNRSTDSAIFELMANNDAEGNKRLKEAIERFQKDNKRLLENYAAILIHEEEKTLFDKYGKLLPSYQQQLNDVVGLAVQNKNAEAYDYYNNQARGTRAELQNLLTELVEWNQNLAQQEADTATALGKNATTNSLLIGGLSLLISIAIGLFIIKAIVNPLKEMQLLMNKAQQGDLTVRGTYDSKDEVGKVMQDFNQMIDGLSAIMRTVNKQAQVLYESSSLVADNAKETAAATEQIAASMEQVAAGSKNQQAASKENAIALEEMAKGIEVIVDRATSVTELSSYSSEQAEQGNAILNEAVSQMKAIHDSVKMTGAAIGHLNESSEQIGKIIDVITNIASQTNLLALNASIEAARAGESGRGFTVVAMEVRKLAEQSEDSAKQIASLIEEIQGSMQQTTKSMELVQKDVLSGMEIVDKAGQTFETILDTVQKVTFEMQETSASTEEMSAGTEEISASVEEMASIAAEASQTVQTVVSASETQLASVQTISASTEQLRVLSEELQAIVKQFKL</sequence>
<evidence type="ECO:0000256" key="5">
    <source>
        <dbReference type="ARBA" id="ARBA00029447"/>
    </source>
</evidence>
<dbReference type="CDD" id="cd11386">
    <property type="entry name" value="MCP_signal"/>
    <property type="match status" value="1"/>
</dbReference>
<dbReference type="Pfam" id="PF00015">
    <property type="entry name" value="MCPsignal"/>
    <property type="match status" value="1"/>
</dbReference>
<dbReference type="InterPro" id="IPR024478">
    <property type="entry name" value="HlyB_4HB_MCP"/>
</dbReference>
<keyword evidence="7" id="KW-0175">Coiled coil</keyword>